<dbReference type="GO" id="GO:0042302">
    <property type="term" value="F:structural constituent of cuticle"/>
    <property type="evidence" value="ECO:0007669"/>
    <property type="project" value="UniProtKB-UniRule"/>
</dbReference>
<dbReference type="GO" id="GO:0005615">
    <property type="term" value="C:extracellular space"/>
    <property type="evidence" value="ECO:0007669"/>
    <property type="project" value="TreeGrafter"/>
</dbReference>
<proteinExistence type="predicted"/>
<organism evidence="4 5">
    <name type="scientific">Sitophilus oryzae</name>
    <name type="common">Rice weevil</name>
    <name type="synonym">Curculio oryzae</name>
    <dbReference type="NCBI Taxonomy" id="7048"/>
    <lineage>
        <taxon>Eukaryota</taxon>
        <taxon>Metazoa</taxon>
        <taxon>Ecdysozoa</taxon>
        <taxon>Arthropoda</taxon>
        <taxon>Hexapoda</taxon>
        <taxon>Insecta</taxon>
        <taxon>Pterygota</taxon>
        <taxon>Neoptera</taxon>
        <taxon>Endopterygota</taxon>
        <taxon>Coleoptera</taxon>
        <taxon>Polyphaga</taxon>
        <taxon>Cucujiformia</taxon>
        <taxon>Curculionidae</taxon>
        <taxon>Dryophthorinae</taxon>
        <taxon>Sitophilus</taxon>
    </lineage>
</organism>
<dbReference type="InterPro" id="IPR000618">
    <property type="entry name" value="Insect_cuticle"/>
</dbReference>
<keyword evidence="1 2" id="KW-0193">Cuticle</keyword>
<gene>
    <name evidence="5" type="primary">LOC115877914</name>
</gene>
<dbReference type="GO" id="GO:0031012">
    <property type="term" value="C:extracellular matrix"/>
    <property type="evidence" value="ECO:0007669"/>
    <property type="project" value="TreeGrafter"/>
</dbReference>
<dbReference type="Proteomes" id="UP000504635">
    <property type="component" value="Unplaced"/>
</dbReference>
<dbReference type="PRINTS" id="PR00947">
    <property type="entry name" value="CUTICLE"/>
</dbReference>
<dbReference type="InParanoid" id="A0A6J2XFK5"/>
<evidence type="ECO:0000313" key="4">
    <source>
        <dbReference type="Proteomes" id="UP000504635"/>
    </source>
</evidence>
<dbReference type="RefSeq" id="XP_030750123.1">
    <property type="nucleotide sequence ID" value="XM_030894263.1"/>
</dbReference>
<evidence type="ECO:0000313" key="5">
    <source>
        <dbReference type="RefSeq" id="XP_030750123.1"/>
    </source>
</evidence>
<name>A0A6J2XFK5_SITOR</name>
<keyword evidence="4" id="KW-1185">Reference proteome</keyword>
<dbReference type="AlphaFoldDB" id="A0A6J2XFK5"/>
<evidence type="ECO:0000256" key="2">
    <source>
        <dbReference type="PROSITE-ProRule" id="PRU00497"/>
    </source>
</evidence>
<dbReference type="GeneID" id="115877914"/>
<dbReference type="InterPro" id="IPR051217">
    <property type="entry name" value="Insect_Cuticle_Struc_Prot"/>
</dbReference>
<dbReference type="PANTHER" id="PTHR12236:SF75">
    <property type="entry name" value="CUTICULAR PROTEIN 62BB, ISOFORM A"/>
    <property type="match status" value="1"/>
</dbReference>
<feature type="region of interest" description="Disordered" evidence="3">
    <location>
        <begin position="71"/>
        <end position="92"/>
    </location>
</feature>
<evidence type="ECO:0000256" key="1">
    <source>
        <dbReference type="ARBA" id="ARBA00022460"/>
    </source>
</evidence>
<accession>A0A6J2XFK5</accession>
<dbReference type="KEGG" id="soy:115877914"/>
<dbReference type="Pfam" id="PF00379">
    <property type="entry name" value="Chitin_bind_4"/>
    <property type="match status" value="1"/>
</dbReference>
<dbReference type="OrthoDB" id="10071059at2759"/>
<feature type="compositionally biased region" description="Basic and acidic residues" evidence="3">
    <location>
        <begin position="71"/>
        <end position="87"/>
    </location>
</feature>
<protein>
    <submittedName>
        <fullName evidence="5">Larval cuticle protein A2B-like</fullName>
    </submittedName>
</protein>
<evidence type="ECO:0000256" key="3">
    <source>
        <dbReference type="SAM" id="MobiDB-lite"/>
    </source>
</evidence>
<dbReference type="PANTHER" id="PTHR12236">
    <property type="entry name" value="STRUCTURAL CONTITUENT OF CUTICLE"/>
    <property type="match status" value="1"/>
</dbReference>
<sequence>MARVQEAVLVLSIIMASAAGITFHYGGYSGMGVGHIVQPVIASVPFVQTHSEPFDHHPIYGYSYTVHDTHSGDTKTQVETRNGDSVRGHYSFMEPDGSRRTVHYTAEPHTGFNAVVHRTPPQGN</sequence>
<reference evidence="5" key="1">
    <citation type="submission" date="2025-08" db="UniProtKB">
        <authorList>
            <consortium name="RefSeq"/>
        </authorList>
    </citation>
    <scope>IDENTIFICATION</scope>
    <source>
        <tissue evidence="5">Gonads</tissue>
    </source>
</reference>
<dbReference type="PROSITE" id="PS51155">
    <property type="entry name" value="CHIT_BIND_RR_2"/>
    <property type="match status" value="1"/>
</dbReference>